<evidence type="ECO:0000313" key="2">
    <source>
        <dbReference type="EMBL" id="MCU7614655.1"/>
    </source>
</evidence>
<keyword evidence="3" id="KW-1185">Reference proteome</keyword>
<dbReference type="Proteomes" id="UP001208114">
    <property type="component" value="Unassembled WGS sequence"/>
</dbReference>
<name>A0ABT2VY49_9FLAO</name>
<comment type="caution">
    <text evidence="2">The sequence shown here is derived from an EMBL/GenBank/DDBJ whole genome shotgun (WGS) entry which is preliminary data.</text>
</comment>
<proteinExistence type="predicted"/>
<feature type="chain" id="PRO_5045131472" evidence="1">
    <location>
        <begin position="25"/>
        <end position="145"/>
    </location>
</feature>
<accession>A0ABT2VY49</accession>
<evidence type="ECO:0000256" key="1">
    <source>
        <dbReference type="SAM" id="SignalP"/>
    </source>
</evidence>
<sequence length="145" mass="16893">MEKFHKYCLSVLLVIICSNIPAQSTTCPTENNDYAQLCDVYKTILGIHCGEIGKEQYDPEKTNGFITIHQRESASESFNRIFSVIRYKAAFQTDYPENILSENERHDHILRNFENRSKHFGFAGIIYFKTKVSKIRNKDYLEDLS</sequence>
<evidence type="ECO:0000313" key="3">
    <source>
        <dbReference type="Proteomes" id="UP001208114"/>
    </source>
</evidence>
<protein>
    <submittedName>
        <fullName evidence="2">Uncharacterized protein</fullName>
    </submittedName>
</protein>
<gene>
    <name evidence="2" type="ORF">N0B16_09435</name>
</gene>
<dbReference type="EMBL" id="JAOTEN010000002">
    <property type="protein sequence ID" value="MCU7614655.1"/>
    <property type="molecule type" value="Genomic_DNA"/>
</dbReference>
<feature type="signal peptide" evidence="1">
    <location>
        <begin position="1"/>
        <end position="24"/>
    </location>
</feature>
<keyword evidence="1" id="KW-0732">Signal</keyword>
<dbReference type="RefSeq" id="WP_262990595.1">
    <property type="nucleotide sequence ID" value="NZ_JAOTEN010000002.1"/>
</dbReference>
<reference evidence="3" key="1">
    <citation type="submission" date="2023-07" db="EMBL/GenBank/DDBJ databases">
        <title>Chryseobacterium sp. GMJ5 Genome sequencing and assembly.</title>
        <authorList>
            <person name="Jung Y."/>
        </authorList>
    </citation>
    <scope>NUCLEOTIDE SEQUENCE [LARGE SCALE GENOMIC DNA]</scope>
    <source>
        <strain evidence="3">GMJ5</strain>
    </source>
</reference>
<organism evidence="2 3">
    <name type="scientific">Chryseobacterium gilvum</name>
    <dbReference type="NCBI Taxonomy" id="2976534"/>
    <lineage>
        <taxon>Bacteria</taxon>
        <taxon>Pseudomonadati</taxon>
        <taxon>Bacteroidota</taxon>
        <taxon>Flavobacteriia</taxon>
        <taxon>Flavobacteriales</taxon>
        <taxon>Weeksellaceae</taxon>
        <taxon>Chryseobacterium group</taxon>
        <taxon>Chryseobacterium</taxon>
    </lineage>
</organism>